<dbReference type="SMART" id="SM01008">
    <property type="entry name" value="Ald_Xan_dh_C"/>
    <property type="match status" value="1"/>
</dbReference>
<dbReference type="Gene3D" id="3.30.365.10">
    <property type="entry name" value="Aldehyde oxidase/xanthine dehydrogenase, molybdopterin binding domain"/>
    <property type="match status" value="3"/>
</dbReference>
<protein>
    <submittedName>
        <fullName evidence="2">Isoquinoline 1-oxidoreductase subunit beta</fullName>
        <ecNumber evidence="2">1.3.99.16</ecNumber>
    </submittedName>
</protein>
<dbReference type="SUPFAM" id="SSF56003">
    <property type="entry name" value="Molybdenum cofactor-binding domain"/>
    <property type="match status" value="1"/>
</dbReference>
<proteinExistence type="predicted"/>
<evidence type="ECO:0000313" key="2">
    <source>
        <dbReference type="EMBL" id="OIQ77498.1"/>
    </source>
</evidence>
<dbReference type="InterPro" id="IPR046867">
    <property type="entry name" value="AldOxase/xan_DH_MoCoBD2"/>
</dbReference>
<dbReference type="InterPro" id="IPR036856">
    <property type="entry name" value="Ald_Oxase/Xan_DH_a/b_sf"/>
</dbReference>
<dbReference type="Pfam" id="PF02738">
    <property type="entry name" value="MoCoBD_1"/>
    <property type="match status" value="1"/>
</dbReference>
<sequence length="487" mass="52268">MFGSDVSIPGMLMAVVARSPVFGGRVKAVNAGRTRAVEGVRAIVELESGVAVVAESVWSALRGREALEVNWDEGPQAAVGSAEISRRFARASARKGQTERDDGDVDAALRKAATVIEAIYETPYLAHATMEPMNCTALVEADGCDVWAPTQAQTEAQRIAADAAGLPPESVKIHTTLLGGGFGRRLDPDFVEEAVRIAKVVGHPVQVLWTRDDDMRHDHYRPASHTRLRAGLDKRGAPLAWFQRIVGPPLALDGVHLPYAIPNIREEHVMVDPGIPTGPWRSVGASQNAFVIESFVDELAHAAASDPFTFRHKLLRRAPRHRAVLELAAEKAGWTTPLPQGRYRGIAAYHSFGSYVAQVAEVPIKPAGAISVHRVVCAIDCGIAVIPDLVAAQMEGAIAFGLSAALKGEITIERGRVVQANFKDYPILTLPEMPQVEVHIIARQDEPGGVGEPGVPPIVPAVANAVFAATGRRIRHLPLRSPEHGNS</sequence>
<reference evidence="2" key="1">
    <citation type="submission" date="2016-10" db="EMBL/GenBank/DDBJ databases">
        <title>Sequence of Gallionella enrichment culture.</title>
        <authorList>
            <person name="Poehlein A."/>
            <person name="Muehling M."/>
            <person name="Daniel R."/>
        </authorList>
    </citation>
    <scope>NUCLEOTIDE SEQUENCE</scope>
</reference>
<dbReference type="SUPFAM" id="SSF54665">
    <property type="entry name" value="CO dehydrogenase molybdoprotein N-domain-like"/>
    <property type="match status" value="1"/>
</dbReference>
<dbReference type="InterPro" id="IPR052516">
    <property type="entry name" value="N-heterocyclic_Hydroxylase"/>
</dbReference>
<dbReference type="InterPro" id="IPR037165">
    <property type="entry name" value="AldOxase/xan_DH_Mopterin-bd_sf"/>
</dbReference>
<comment type="caution">
    <text evidence="2">The sequence shown here is derived from an EMBL/GenBank/DDBJ whole genome shotgun (WGS) entry which is preliminary data.</text>
</comment>
<dbReference type="EC" id="1.3.99.16" evidence="2"/>
<dbReference type="PANTHER" id="PTHR47495">
    <property type="entry name" value="ALDEHYDE DEHYDROGENASE"/>
    <property type="match status" value="1"/>
</dbReference>
<accession>A0A1J5Q2F7</accession>
<gene>
    <name evidence="2" type="primary">iorB_5</name>
    <name evidence="2" type="ORF">GALL_408060</name>
</gene>
<dbReference type="AlphaFoldDB" id="A0A1J5Q2F7"/>
<name>A0A1J5Q2F7_9ZZZZ</name>
<feature type="domain" description="Aldehyde oxidase/xanthine dehydrogenase a/b hammerhead" evidence="1">
    <location>
        <begin position="2"/>
        <end position="75"/>
    </location>
</feature>
<dbReference type="Gene3D" id="3.90.1170.50">
    <property type="entry name" value="Aldehyde oxidase/xanthine dehydrogenase, a/b hammerhead"/>
    <property type="match status" value="1"/>
</dbReference>
<dbReference type="EMBL" id="MLJW01001601">
    <property type="protein sequence ID" value="OIQ77498.1"/>
    <property type="molecule type" value="Genomic_DNA"/>
</dbReference>
<organism evidence="2">
    <name type="scientific">mine drainage metagenome</name>
    <dbReference type="NCBI Taxonomy" id="410659"/>
    <lineage>
        <taxon>unclassified sequences</taxon>
        <taxon>metagenomes</taxon>
        <taxon>ecological metagenomes</taxon>
    </lineage>
</organism>
<dbReference type="InterPro" id="IPR000674">
    <property type="entry name" value="Ald_Oxase/Xan_DH_a/b"/>
</dbReference>
<dbReference type="GO" id="GO:0047121">
    <property type="term" value="F:isoquinoline 1-oxidoreductase activity"/>
    <property type="evidence" value="ECO:0007669"/>
    <property type="project" value="UniProtKB-EC"/>
</dbReference>
<evidence type="ECO:0000259" key="1">
    <source>
        <dbReference type="SMART" id="SM01008"/>
    </source>
</evidence>
<dbReference type="InterPro" id="IPR008274">
    <property type="entry name" value="AldOxase/xan_DH_MoCoBD1"/>
</dbReference>
<keyword evidence="2" id="KW-0560">Oxidoreductase</keyword>
<dbReference type="PANTHER" id="PTHR47495:SF2">
    <property type="entry name" value="ALDEHYDE DEHYDROGENASE"/>
    <property type="match status" value="1"/>
</dbReference>
<dbReference type="Pfam" id="PF20256">
    <property type="entry name" value="MoCoBD_2"/>
    <property type="match status" value="1"/>
</dbReference>